<dbReference type="Proteomes" id="UP001526225">
    <property type="component" value="Unassembled WGS sequence"/>
</dbReference>
<keyword evidence="7" id="KW-1185">Reference proteome</keyword>
<feature type="domain" description="Solute-binding protein family 5" evidence="5">
    <location>
        <begin position="82"/>
        <end position="465"/>
    </location>
</feature>
<evidence type="ECO:0000256" key="4">
    <source>
        <dbReference type="ARBA" id="ARBA00022729"/>
    </source>
</evidence>
<dbReference type="Gene3D" id="3.90.76.10">
    <property type="entry name" value="Dipeptide-binding Protein, Domain 1"/>
    <property type="match status" value="1"/>
</dbReference>
<evidence type="ECO:0000313" key="7">
    <source>
        <dbReference type="Proteomes" id="UP001526225"/>
    </source>
</evidence>
<sequence>MNSKMKKTTYMVVTALAAVGIGIAIANGVKNDRDKKDNEMIRWVEKSPLTTLDPSKVSANQDFTGVTAVSDGLYRQDKDGKPALALAESVKTNKDATIYTFKLRPDLKWSNGTDLTAHDFVYGWQRTNDPKTTAEYAYLFEGIKNADKIQTGKETDLTKLGVKALDDRTLEVTLNQPMPALKNLLTMPPFFPQSQKFVEASGKRYGSEAKYVLSSGPFTVEKWSGSSDDYYLEKNKFYYDSEAVKTNEIRVRSVQSGTGYNLFLSNATDYAELSALQAQASKHDRSYINNAGGSTAYLQMNRAKVKALNNTDIRRALSYSIDRDTFTNKVLGGTAIPAETLTPKGLVVDPNTNKDFAESAKVNHAITYDPKLAKELFAKGMRAEGLTELTLELVTDDTDAAKDSAQYLQSQFQQLDGLTLNIKIVPFKQRIALTETRDFDLVITIWGADYSDPSTFLDLFQTGGTFNAGVWSNKEYDNLIEKANTTDVRSAKTRYHDYALAEQVLSKEMAVIPMYHRSTPALERTDVKNMAYHPAGATFDWKWIERK</sequence>
<evidence type="ECO:0000313" key="6">
    <source>
        <dbReference type="EMBL" id="MCW0953603.1"/>
    </source>
</evidence>
<dbReference type="InterPro" id="IPR039424">
    <property type="entry name" value="SBP_5"/>
</dbReference>
<dbReference type="EMBL" id="JAOZFE010000006">
    <property type="protein sequence ID" value="MCW0953603.1"/>
    <property type="molecule type" value="Genomic_DNA"/>
</dbReference>
<accession>A0ABT3E5A9</accession>
<evidence type="ECO:0000259" key="5">
    <source>
        <dbReference type="Pfam" id="PF00496"/>
    </source>
</evidence>
<evidence type="ECO:0000256" key="3">
    <source>
        <dbReference type="ARBA" id="ARBA00022448"/>
    </source>
</evidence>
<dbReference type="CDD" id="cd08504">
    <property type="entry name" value="PBP2_OppA"/>
    <property type="match status" value="1"/>
</dbReference>
<evidence type="ECO:0000256" key="2">
    <source>
        <dbReference type="ARBA" id="ARBA00005695"/>
    </source>
</evidence>
<proteinExistence type="inferred from homology"/>
<comment type="similarity">
    <text evidence="2">Belongs to the bacterial solute-binding protein 5 family.</text>
</comment>
<dbReference type="RefSeq" id="WP_213409087.1">
    <property type="nucleotide sequence ID" value="NZ_CP074441.1"/>
</dbReference>
<dbReference type="PANTHER" id="PTHR30290">
    <property type="entry name" value="PERIPLASMIC BINDING COMPONENT OF ABC TRANSPORTER"/>
    <property type="match status" value="1"/>
</dbReference>
<dbReference type="SUPFAM" id="SSF53850">
    <property type="entry name" value="Periplasmic binding protein-like II"/>
    <property type="match status" value="1"/>
</dbReference>
<dbReference type="InterPro" id="IPR000914">
    <property type="entry name" value="SBP_5_dom"/>
</dbReference>
<dbReference type="Gene3D" id="3.10.105.10">
    <property type="entry name" value="Dipeptide-binding Protein, Domain 3"/>
    <property type="match status" value="1"/>
</dbReference>
<dbReference type="Gene3D" id="3.40.190.10">
    <property type="entry name" value="Periplasmic binding protein-like II"/>
    <property type="match status" value="1"/>
</dbReference>
<keyword evidence="4" id="KW-0732">Signal</keyword>
<keyword evidence="3" id="KW-0813">Transport</keyword>
<dbReference type="InterPro" id="IPR030678">
    <property type="entry name" value="Peptide/Ni-bd"/>
</dbReference>
<comment type="caution">
    <text evidence="6">The sequence shown here is derived from an EMBL/GenBank/DDBJ whole genome shotgun (WGS) entry which is preliminary data.</text>
</comment>
<dbReference type="PIRSF" id="PIRSF002741">
    <property type="entry name" value="MppA"/>
    <property type="match status" value="1"/>
</dbReference>
<gene>
    <name evidence="6" type="ORF">OIT44_05965</name>
</gene>
<organism evidence="6 7">
    <name type="scientific">Weissella ceti</name>
    <dbReference type="NCBI Taxonomy" id="759620"/>
    <lineage>
        <taxon>Bacteria</taxon>
        <taxon>Bacillati</taxon>
        <taxon>Bacillota</taxon>
        <taxon>Bacilli</taxon>
        <taxon>Lactobacillales</taxon>
        <taxon>Lactobacillaceae</taxon>
        <taxon>Weissella</taxon>
    </lineage>
</organism>
<comment type="subcellular location">
    <subcellularLocation>
        <location evidence="1">Cell envelope</location>
    </subcellularLocation>
</comment>
<dbReference type="Pfam" id="PF00496">
    <property type="entry name" value="SBP_bac_5"/>
    <property type="match status" value="1"/>
</dbReference>
<evidence type="ECO:0000256" key="1">
    <source>
        <dbReference type="ARBA" id="ARBA00004196"/>
    </source>
</evidence>
<name>A0ABT3E5A9_9LACO</name>
<dbReference type="PANTHER" id="PTHR30290:SF10">
    <property type="entry name" value="PERIPLASMIC OLIGOPEPTIDE-BINDING PROTEIN-RELATED"/>
    <property type="match status" value="1"/>
</dbReference>
<protein>
    <submittedName>
        <fullName evidence="6">Peptide ABC transporter substrate-binding protein</fullName>
    </submittedName>
</protein>
<reference evidence="6 7" key="1">
    <citation type="submission" date="2022-10" db="EMBL/GenBank/DDBJ databases">
        <title>Weissella fermenti sp. nov., isolated from fermented cabbage.</title>
        <authorList>
            <person name="Lee J.K."/>
            <person name="Baek J.H."/>
            <person name="Choi D.G."/>
            <person name="Kim J.M."/>
            <person name="Jeon C.O."/>
        </authorList>
    </citation>
    <scope>NUCLEOTIDE SEQUENCE [LARGE SCALE GENOMIC DNA]</scope>
    <source>
        <strain evidence="6 7">KACC 18534</strain>
    </source>
</reference>